<dbReference type="Gene3D" id="3.80.10.10">
    <property type="entry name" value="Ribonuclease Inhibitor"/>
    <property type="match status" value="1"/>
</dbReference>
<evidence type="ECO:0000313" key="2">
    <source>
        <dbReference type="Proteomes" id="UP001054252"/>
    </source>
</evidence>
<comment type="caution">
    <text evidence="1">The sequence shown here is derived from an EMBL/GenBank/DDBJ whole genome shotgun (WGS) entry which is preliminary data.</text>
</comment>
<keyword evidence="2" id="KW-1185">Reference proteome</keyword>
<name>A0AAV5MFD7_9ROSI</name>
<dbReference type="InterPro" id="IPR050994">
    <property type="entry name" value="At_inactive_RLKs"/>
</dbReference>
<dbReference type="EMBL" id="BPVZ01000259">
    <property type="protein sequence ID" value="GKV48515.1"/>
    <property type="molecule type" value="Genomic_DNA"/>
</dbReference>
<sequence length="197" mass="21796">MAWCHLLPSWKSSCTHFTNAGLIGHLHINNLSVLENLQYLYFSGNSFSRDLFLNNSSHSCALETLDLSISNLSDPISETFFTACKQLVSVNLSHNSIPGVSFNFGPSLVQLDLSNNQILDFSMFRYFSPSCEAVNLKSKFYAKPDSFLDCRNPSVPGGETSTIIPSYIPRSLKFLDVSHNNLSGNFSMLEFGSCASV</sequence>
<dbReference type="InterPro" id="IPR001611">
    <property type="entry name" value="Leu-rich_rpt"/>
</dbReference>
<accession>A0AAV5MFD7</accession>
<evidence type="ECO:0000313" key="1">
    <source>
        <dbReference type="EMBL" id="GKV48515.1"/>
    </source>
</evidence>
<reference evidence="1 2" key="1">
    <citation type="journal article" date="2021" name="Commun. Biol.">
        <title>The genome of Shorea leprosula (Dipterocarpaceae) highlights the ecological relevance of drought in aseasonal tropical rainforests.</title>
        <authorList>
            <person name="Ng K.K.S."/>
            <person name="Kobayashi M.J."/>
            <person name="Fawcett J.A."/>
            <person name="Hatakeyama M."/>
            <person name="Paape T."/>
            <person name="Ng C.H."/>
            <person name="Ang C.C."/>
            <person name="Tnah L.H."/>
            <person name="Lee C.T."/>
            <person name="Nishiyama T."/>
            <person name="Sese J."/>
            <person name="O'Brien M.J."/>
            <person name="Copetti D."/>
            <person name="Mohd Noor M.I."/>
            <person name="Ong R.C."/>
            <person name="Putra M."/>
            <person name="Sireger I.Z."/>
            <person name="Indrioko S."/>
            <person name="Kosugi Y."/>
            <person name="Izuno A."/>
            <person name="Isagi Y."/>
            <person name="Lee S.L."/>
            <person name="Shimizu K.K."/>
        </authorList>
    </citation>
    <scope>NUCLEOTIDE SEQUENCE [LARGE SCALE GENOMIC DNA]</scope>
    <source>
        <strain evidence="1">214</strain>
    </source>
</reference>
<protein>
    <submittedName>
        <fullName evidence="1">Uncharacterized protein</fullName>
    </submittedName>
</protein>
<dbReference type="PROSITE" id="PS51450">
    <property type="entry name" value="LRR"/>
    <property type="match status" value="1"/>
</dbReference>
<dbReference type="Pfam" id="PF00560">
    <property type="entry name" value="LRR_1"/>
    <property type="match status" value="2"/>
</dbReference>
<dbReference type="SUPFAM" id="SSF52047">
    <property type="entry name" value="RNI-like"/>
    <property type="match status" value="1"/>
</dbReference>
<gene>
    <name evidence="1" type="ORF">SLEP1_g55323</name>
</gene>
<proteinExistence type="predicted"/>
<dbReference type="PANTHER" id="PTHR48010">
    <property type="entry name" value="OS05G0588300 PROTEIN"/>
    <property type="match status" value="1"/>
</dbReference>
<dbReference type="AlphaFoldDB" id="A0AAV5MFD7"/>
<organism evidence="1 2">
    <name type="scientific">Rubroshorea leprosula</name>
    <dbReference type="NCBI Taxonomy" id="152421"/>
    <lineage>
        <taxon>Eukaryota</taxon>
        <taxon>Viridiplantae</taxon>
        <taxon>Streptophyta</taxon>
        <taxon>Embryophyta</taxon>
        <taxon>Tracheophyta</taxon>
        <taxon>Spermatophyta</taxon>
        <taxon>Magnoliopsida</taxon>
        <taxon>eudicotyledons</taxon>
        <taxon>Gunneridae</taxon>
        <taxon>Pentapetalae</taxon>
        <taxon>rosids</taxon>
        <taxon>malvids</taxon>
        <taxon>Malvales</taxon>
        <taxon>Dipterocarpaceae</taxon>
        <taxon>Rubroshorea</taxon>
    </lineage>
</organism>
<dbReference type="Proteomes" id="UP001054252">
    <property type="component" value="Unassembled WGS sequence"/>
</dbReference>
<dbReference type="Pfam" id="PF13855">
    <property type="entry name" value="LRR_8"/>
    <property type="match status" value="1"/>
</dbReference>
<dbReference type="PANTHER" id="PTHR48010:SF58">
    <property type="entry name" value="RECEPTOR PROTEIN KINASE-LIKE PROTEIN ZAR1"/>
    <property type="match status" value="1"/>
</dbReference>
<dbReference type="InterPro" id="IPR032675">
    <property type="entry name" value="LRR_dom_sf"/>
</dbReference>